<reference evidence="1 2" key="1">
    <citation type="submission" date="2016-10" db="EMBL/GenBank/DDBJ databases">
        <authorList>
            <person name="de Groot N.N."/>
        </authorList>
    </citation>
    <scope>NUCLEOTIDE SEQUENCE [LARGE SCALE GENOMIC DNA]</scope>
    <source>
        <strain evidence="1 2">DSM 16199</strain>
    </source>
</reference>
<protein>
    <recommendedName>
        <fullName evidence="3">Integrase catalytic domain-containing protein</fullName>
    </recommendedName>
</protein>
<dbReference type="AlphaFoldDB" id="A0A1I4J1E3"/>
<name>A0A1I4J1E3_9RHOB</name>
<dbReference type="STRING" id="195913.SAMN04488004_1322"/>
<evidence type="ECO:0008006" key="3">
    <source>
        <dbReference type="Google" id="ProtNLM"/>
    </source>
</evidence>
<sequence>MNIEILCANSSQVKDRVERANRTLQDQLIKELRLAGVSSIEDGNVFLPGFLERYNAKFAKAPARSDTLHRALNIAPNRLSEVFCLRDKRHVTKDLMLKYDRKRIKLAVNDLTRDLARTYVDVYELADGRIQVRAKGVTLPNTIMNPKRRITHTAITENKHLSAVLAHIKAEQDKALHQNRRSNLSVPRTATSRMAVHPADRPSWSCITRLNAQRRHRPGPKADVG</sequence>
<evidence type="ECO:0000313" key="2">
    <source>
        <dbReference type="Proteomes" id="UP000199550"/>
    </source>
</evidence>
<keyword evidence="2" id="KW-1185">Reference proteome</keyword>
<dbReference type="PANTHER" id="PTHR35004:SF7">
    <property type="entry name" value="INTEGRASE PROTEIN"/>
    <property type="match status" value="1"/>
</dbReference>
<organism evidence="1 2">
    <name type="scientific">Loktanella salsilacus</name>
    <dbReference type="NCBI Taxonomy" id="195913"/>
    <lineage>
        <taxon>Bacteria</taxon>
        <taxon>Pseudomonadati</taxon>
        <taxon>Pseudomonadota</taxon>
        <taxon>Alphaproteobacteria</taxon>
        <taxon>Rhodobacterales</taxon>
        <taxon>Roseobacteraceae</taxon>
        <taxon>Loktanella</taxon>
    </lineage>
</organism>
<gene>
    <name evidence="1" type="ORF">SAMN04488004_1322</name>
</gene>
<dbReference type="PANTHER" id="PTHR35004">
    <property type="entry name" value="TRANSPOSASE RV3428C-RELATED"/>
    <property type="match status" value="1"/>
</dbReference>
<accession>A0A1I4J1E3</accession>
<evidence type="ECO:0000313" key="1">
    <source>
        <dbReference type="EMBL" id="SFL60488.1"/>
    </source>
</evidence>
<proteinExistence type="predicted"/>
<dbReference type="EMBL" id="FOTF01000032">
    <property type="protein sequence ID" value="SFL60488.1"/>
    <property type="molecule type" value="Genomic_DNA"/>
</dbReference>
<dbReference type="Proteomes" id="UP000199550">
    <property type="component" value="Unassembled WGS sequence"/>
</dbReference>